<dbReference type="Gene3D" id="3.40.190.10">
    <property type="entry name" value="Periplasmic binding protein-like II"/>
    <property type="match status" value="2"/>
</dbReference>
<feature type="compositionally biased region" description="Basic and acidic residues" evidence="2">
    <location>
        <begin position="9"/>
        <end position="18"/>
    </location>
</feature>
<feature type="domain" description="Solute-binding protein family 3/N-terminal" evidence="4">
    <location>
        <begin position="71"/>
        <end position="295"/>
    </location>
</feature>
<feature type="transmembrane region" description="Helical" evidence="3">
    <location>
        <begin position="41"/>
        <end position="62"/>
    </location>
</feature>
<organism evidence="5 6">
    <name type="scientific">Niveibacterium microcysteis</name>
    <dbReference type="NCBI Taxonomy" id="2811415"/>
    <lineage>
        <taxon>Bacteria</taxon>
        <taxon>Pseudomonadati</taxon>
        <taxon>Pseudomonadota</taxon>
        <taxon>Betaproteobacteria</taxon>
        <taxon>Rhodocyclales</taxon>
        <taxon>Rhodocyclaceae</taxon>
        <taxon>Niveibacterium</taxon>
    </lineage>
</organism>
<sequence>MAIASPPRCDGHRSEQVESPRSGQHQVKALPVVNRLITKESGATCMLVSLPLAAVLFSALLLTSASAFARELFVVSEAFAPYVFETNGQPSGFDYEVSKAVLGKMGHTLKLGFMPWRRALVMAEKGEVDGVLGIGRGDQNEREDYLAFPEEALSASRTTLFYLSAKPFRYQGLFSLAGKTVGTLSGYAYSPDFANAPYFQREPVDTHSQNLRKLLRGHIDLAMMDTAVGVYTAQQMGVANQVRYEPVSISGGKLYLAFSRSRGLEPLAQAFGQALQGFKRTEEFRAIFRRYGIDPASVAPPEF</sequence>
<gene>
    <name evidence="5" type="ORF">JY500_07115</name>
</gene>
<keyword evidence="3" id="KW-0472">Membrane</keyword>
<dbReference type="SUPFAM" id="SSF53850">
    <property type="entry name" value="Periplasmic binding protein-like II"/>
    <property type="match status" value="1"/>
</dbReference>
<keyword evidence="1" id="KW-0732">Signal</keyword>
<dbReference type="Pfam" id="PF00497">
    <property type="entry name" value="SBP_bac_3"/>
    <property type="match status" value="1"/>
</dbReference>
<keyword evidence="3" id="KW-1133">Transmembrane helix</keyword>
<dbReference type="EMBL" id="CP071060">
    <property type="protein sequence ID" value="QSI78388.1"/>
    <property type="molecule type" value="Genomic_DNA"/>
</dbReference>
<evidence type="ECO:0000313" key="6">
    <source>
        <dbReference type="Proteomes" id="UP000663570"/>
    </source>
</evidence>
<dbReference type="Proteomes" id="UP000663570">
    <property type="component" value="Chromosome"/>
</dbReference>
<dbReference type="PANTHER" id="PTHR35936:SF25">
    <property type="entry name" value="ABC TRANSPORTER SUBSTRATE-BINDING PROTEIN"/>
    <property type="match status" value="1"/>
</dbReference>
<evidence type="ECO:0000313" key="5">
    <source>
        <dbReference type="EMBL" id="QSI78388.1"/>
    </source>
</evidence>
<evidence type="ECO:0000256" key="3">
    <source>
        <dbReference type="SAM" id="Phobius"/>
    </source>
</evidence>
<evidence type="ECO:0000259" key="4">
    <source>
        <dbReference type="SMART" id="SM00062"/>
    </source>
</evidence>
<protein>
    <submittedName>
        <fullName evidence="5">Transporter substrate-binding domain-containing protein</fullName>
    </submittedName>
</protein>
<keyword evidence="6" id="KW-1185">Reference proteome</keyword>
<name>A0ABX7MCD0_9RHOO</name>
<accession>A0ABX7MCD0</accession>
<feature type="region of interest" description="Disordered" evidence="2">
    <location>
        <begin position="1"/>
        <end position="24"/>
    </location>
</feature>
<proteinExistence type="predicted"/>
<dbReference type="InterPro" id="IPR001638">
    <property type="entry name" value="Solute-binding_3/MltF_N"/>
</dbReference>
<dbReference type="PANTHER" id="PTHR35936">
    <property type="entry name" value="MEMBRANE-BOUND LYTIC MUREIN TRANSGLYCOSYLASE F"/>
    <property type="match status" value="1"/>
</dbReference>
<evidence type="ECO:0000256" key="2">
    <source>
        <dbReference type="SAM" id="MobiDB-lite"/>
    </source>
</evidence>
<dbReference type="RefSeq" id="WP_206255730.1">
    <property type="nucleotide sequence ID" value="NZ_CP071060.1"/>
</dbReference>
<evidence type="ECO:0000256" key="1">
    <source>
        <dbReference type="ARBA" id="ARBA00022729"/>
    </source>
</evidence>
<dbReference type="SMART" id="SM00062">
    <property type="entry name" value="PBPb"/>
    <property type="match status" value="1"/>
</dbReference>
<reference evidence="5 6" key="1">
    <citation type="submission" date="2021-02" db="EMBL/GenBank/DDBJ databases">
        <title>Niveibacterium changnyeongensis HC41.</title>
        <authorList>
            <person name="Kang M."/>
        </authorList>
    </citation>
    <scope>NUCLEOTIDE SEQUENCE [LARGE SCALE GENOMIC DNA]</scope>
    <source>
        <strain evidence="5 6">HC41</strain>
    </source>
</reference>
<keyword evidence="3" id="KW-0812">Transmembrane</keyword>